<dbReference type="PANTHER" id="PTHR30160">
    <property type="entry name" value="TETRAACYLDISACCHARIDE 4'-KINASE-RELATED"/>
    <property type="match status" value="1"/>
</dbReference>
<protein>
    <submittedName>
        <fullName evidence="3">Lipopolysaccharide core heptosyltransferase RfaQ</fullName>
        <ecNumber evidence="3">2.-.-.-</ecNumber>
    </submittedName>
</protein>
<evidence type="ECO:0000313" key="4">
    <source>
        <dbReference type="Proteomes" id="UP000322699"/>
    </source>
</evidence>
<accession>A0A5B1CAV0</accession>
<reference evidence="3 4" key="1">
    <citation type="submission" date="2019-08" db="EMBL/GenBank/DDBJ databases">
        <title>Deep-cultivation of Planctomycetes and their phenomic and genomic characterization uncovers novel biology.</title>
        <authorList>
            <person name="Wiegand S."/>
            <person name="Jogler M."/>
            <person name="Boedeker C."/>
            <person name="Pinto D."/>
            <person name="Vollmers J."/>
            <person name="Rivas-Marin E."/>
            <person name="Kohn T."/>
            <person name="Peeters S.H."/>
            <person name="Heuer A."/>
            <person name="Rast P."/>
            <person name="Oberbeckmann S."/>
            <person name="Bunk B."/>
            <person name="Jeske O."/>
            <person name="Meyerdierks A."/>
            <person name="Storesund J.E."/>
            <person name="Kallscheuer N."/>
            <person name="Luecker S."/>
            <person name="Lage O.M."/>
            <person name="Pohl T."/>
            <person name="Merkel B.J."/>
            <person name="Hornburger P."/>
            <person name="Mueller R.-W."/>
            <person name="Bruemmer F."/>
            <person name="Labrenz M."/>
            <person name="Spormann A.M."/>
            <person name="Op Den Camp H."/>
            <person name="Overmann J."/>
            <person name="Amann R."/>
            <person name="Jetten M.S.M."/>
            <person name="Mascher T."/>
            <person name="Medema M.H."/>
            <person name="Devos D.P."/>
            <person name="Kaster A.-K."/>
            <person name="Ovreas L."/>
            <person name="Rohde M."/>
            <person name="Galperin M.Y."/>
            <person name="Jogler C."/>
        </authorList>
    </citation>
    <scope>NUCLEOTIDE SEQUENCE [LARGE SCALE GENOMIC DNA]</scope>
    <source>
        <strain evidence="3 4">LF1</strain>
    </source>
</reference>
<organism evidence="3 4">
    <name type="scientific">Rubripirellula obstinata</name>
    <dbReference type="NCBI Taxonomy" id="406547"/>
    <lineage>
        <taxon>Bacteria</taxon>
        <taxon>Pseudomonadati</taxon>
        <taxon>Planctomycetota</taxon>
        <taxon>Planctomycetia</taxon>
        <taxon>Pirellulales</taxon>
        <taxon>Pirellulaceae</taxon>
        <taxon>Rubripirellula</taxon>
    </lineage>
</organism>
<dbReference type="AlphaFoldDB" id="A0A5B1CAV0"/>
<dbReference type="RefSeq" id="WP_068260777.1">
    <property type="nucleotide sequence ID" value="NZ_LWSK01000019.1"/>
</dbReference>
<dbReference type="GO" id="GO:0009244">
    <property type="term" value="P:lipopolysaccharide core region biosynthetic process"/>
    <property type="evidence" value="ECO:0007669"/>
    <property type="project" value="TreeGrafter"/>
</dbReference>
<evidence type="ECO:0000256" key="1">
    <source>
        <dbReference type="ARBA" id="ARBA00022676"/>
    </source>
</evidence>
<proteinExistence type="predicted"/>
<keyword evidence="4" id="KW-1185">Reference proteome</keyword>
<name>A0A5B1CAV0_9BACT</name>
<dbReference type="GO" id="GO:0005829">
    <property type="term" value="C:cytosol"/>
    <property type="evidence" value="ECO:0007669"/>
    <property type="project" value="TreeGrafter"/>
</dbReference>
<dbReference type="CDD" id="cd03789">
    <property type="entry name" value="GT9_LPS_heptosyltransferase"/>
    <property type="match status" value="1"/>
</dbReference>
<evidence type="ECO:0000313" key="3">
    <source>
        <dbReference type="EMBL" id="KAA1257686.1"/>
    </source>
</evidence>
<gene>
    <name evidence="3" type="primary">rfaQ</name>
    <name evidence="3" type="ORF">LF1_01740</name>
</gene>
<sequence>MNQNLKTHDPDQPRILISRMSAIGDCILTLPVACALREQFPNAYIGWVVEKKAAPMVRGHQALDAVIEIERGWFTSPSGIKSTSQTLQEHNFDISIDCQGLTKSALAGYLSGAKQRIGFKGPAGGELSKLLNNTKVTPVFNHVTDRSLELLIPLEIHSPKVRWQLPLTSAARAWAVRWRRGIRSNKIAVMNPGATWASKLWEVDRFAATAMYLRDRYAYHSVAVWGTFEERLMAEQIVARSGGAVSLAPDTDLHHLGALIETSHLFISGDTGPLHMAVAVGTDTIGLYGSTKPGDSGPYGHTAIQNQYQKGSRKQRRRADNSAMRAIGVEHVCEVIDNIEQKRSMLLAAA</sequence>
<dbReference type="EMBL" id="VRLW01000001">
    <property type="protein sequence ID" value="KAA1257686.1"/>
    <property type="molecule type" value="Genomic_DNA"/>
</dbReference>
<dbReference type="Pfam" id="PF01075">
    <property type="entry name" value="Glyco_transf_9"/>
    <property type="match status" value="1"/>
</dbReference>
<dbReference type="SUPFAM" id="SSF53756">
    <property type="entry name" value="UDP-Glycosyltransferase/glycogen phosphorylase"/>
    <property type="match status" value="1"/>
</dbReference>
<dbReference type="InterPro" id="IPR051199">
    <property type="entry name" value="LPS_LOS_Heptosyltrfase"/>
</dbReference>
<dbReference type="GO" id="GO:0008713">
    <property type="term" value="F:ADP-heptose-lipopolysaccharide heptosyltransferase activity"/>
    <property type="evidence" value="ECO:0007669"/>
    <property type="project" value="TreeGrafter"/>
</dbReference>
<dbReference type="Gene3D" id="3.40.50.2000">
    <property type="entry name" value="Glycogen Phosphorylase B"/>
    <property type="match status" value="2"/>
</dbReference>
<keyword evidence="1" id="KW-0328">Glycosyltransferase</keyword>
<dbReference type="PANTHER" id="PTHR30160:SF1">
    <property type="entry name" value="LIPOPOLYSACCHARIDE 1,2-N-ACETYLGLUCOSAMINETRANSFERASE-RELATED"/>
    <property type="match status" value="1"/>
</dbReference>
<evidence type="ECO:0000256" key="2">
    <source>
        <dbReference type="ARBA" id="ARBA00022679"/>
    </source>
</evidence>
<dbReference type="InterPro" id="IPR002201">
    <property type="entry name" value="Glyco_trans_9"/>
</dbReference>
<dbReference type="EC" id="2.-.-.-" evidence="3"/>
<keyword evidence="2 3" id="KW-0808">Transferase</keyword>
<comment type="caution">
    <text evidence="3">The sequence shown here is derived from an EMBL/GenBank/DDBJ whole genome shotgun (WGS) entry which is preliminary data.</text>
</comment>
<dbReference type="Proteomes" id="UP000322699">
    <property type="component" value="Unassembled WGS sequence"/>
</dbReference>